<name>A0AA42LSZ0_9BURK</name>
<dbReference type="RefSeq" id="WP_279996805.1">
    <property type="nucleotide sequence ID" value="NZ_JAOCDZ010000020.1"/>
</dbReference>
<comment type="caution">
    <text evidence="1">The sequence shown here is derived from an EMBL/GenBank/DDBJ whole genome shotgun (WGS) entry which is preliminary data.</text>
</comment>
<dbReference type="AlphaFoldDB" id="A0AA42LSZ0"/>
<dbReference type="EMBL" id="JAOCDZ010000020">
    <property type="protein sequence ID" value="MDH0738977.1"/>
    <property type="molecule type" value="Genomic_DNA"/>
</dbReference>
<sequence>MKVMVIGIRSIDDCGGARAPPPCAQGAQSSVEFKAGGCVASVPPSGQAPADGGATIGVCATAEPSLAWAVGDGVSLSASSSPPHPAANAHAIVAARAAFSADARAPKPKSRVREVFIVLSLTA</sequence>
<evidence type="ECO:0000313" key="1">
    <source>
        <dbReference type="EMBL" id="MDH0738977.1"/>
    </source>
</evidence>
<dbReference type="Proteomes" id="UP001161094">
    <property type="component" value="Unassembled WGS sequence"/>
</dbReference>
<proteinExistence type="predicted"/>
<evidence type="ECO:0000313" key="2">
    <source>
        <dbReference type="Proteomes" id="UP001161094"/>
    </source>
</evidence>
<gene>
    <name evidence="1" type="ORF">N5D93_24400</name>
</gene>
<organism evidence="1 2">
    <name type="scientific">Achromobacter spanius</name>
    <dbReference type="NCBI Taxonomy" id="217203"/>
    <lineage>
        <taxon>Bacteria</taxon>
        <taxon>Pseudomonadati</taxon>
        <taxon>Pseudomonadota</taxon>
        <taxon>Betaproteobacteria</taxon>
        <taxon>Burkholderiales</taxon>
        <taxon>Alcaligenaceae</taxon>
        <taxon>Achromobacter</taxon>
    </lineage>
</organism>
<protein>
    <submittedName>
        <fullName evidence="1">Uncharacterized protein</fullName>
    </submittedName>
</protein>
<reference evidence="1" key="1">
    <citation type="submission" date="2022-09" db="EMBL/GenBank/DDBJ databases">
        <title>Intensive care unit water sources are persistently colonized with multi-drug resistant bacteria and are the site of extensive horizontal gene transfer of antibiotic resistance genes.</title>
        <authorList>
            <person name="Diorio-Toth L."/>
        </authorList>
    </citation>
    <scope>NUCLEOTIDE SEQUENCE</scope>
    <source>
        <strain evidence="1">GD03843</strain>
    </source>
</reference>
<accession>A0AA42LSZ0</accession>